<dbReference type="EMBL" id="JAEDAH010000088">
    <property type="protein sequence ID" value="MCA6064583.1"/>
    <property type="molecule type" value="Genomic_DNA"/>
</dbReference>
<feature type="compositionally biased region" description="Polar residues" evidence="1">
    <location>
        <begin position="52"/>
        <end position="64"/>
    </location>
</feature>
<gene>
    <name evidence="2" type="ORF">I9W95_13295</name>
</gene>
<dbReference type="Proteomes" id="UP000714380">
    <property type="component" value="Unassembled WGS sequence"/>
</dbReference>
<accession>A0ABS7ZTX0</accession>
<keyword evidence="3" id="KW-1185">Reference proteome</keyword>
<evidence type="ECO:0000313" key="3">
    <source>
        <dbReference type="Proteomes" id="UP000714380"/>
    </source>
</evidence>
<reference evidence="2 3" key="1">
    <citation type="submission" date="2020-12" db="EMBL/GenBank/DDBJ databases">
        <title>Novel Thalassolituus-related marine hydrocarbonoclastic bacteria mediated algae-derived hydrocarbons mineralization in twilight zone of the northern South China Sea.</title>
        <authorList>
            <person name="Dong C."/>
        </authorList>
    </citation>
    <scope>NUCLEOTIDE SEQUENCE [LARGE SCALE GENOMIC DNA]</scope>
    <source>
        <strain evidence="2 3">IMCC1826</strain>
    </source>
</reference>
<feature type="region of interest" description="Disordered" evidence="1">
    <location>
        <begin position="14"/>
        <end position="91"/>
    </location>
</feature>
<name>A0ABS7ZTX0_9GAMM</name>
<evidence type="ECO:0000313" key="2">
    <source>
        <dbReference type="EMBL" id="MCA6064583.1"/>
    </source>
</evidence>
<comment type="caution">
    <text evidence="2">The sequence shown here is derived from an EMBL/GenBank/DDBJ whole genome shotgun (WGS) entry which is preliminary data.</text>
</comment>
<evidence type="ECO:0000256" key="1">
    <source>
        <dbReference type="SAM" id="MobiDB-lite"/>
    </source>
</evidence>
<feature type="compositionally biased region" description="Basic and acidic residues" evidence="1">
    <location>
        <begin position="23"/>
        <end position="40"/>
    </location>
</feature>
<sequence>MDTRFQNPVYTLLTPVSAPQPEARTRLQESEPLRASREAEFIPAYPDDNDLSRQQQRQQALNSDESTRPFAEVSQMTGEEQSRGRFLDLYA</sequence>
<feature type="compositionally biased region" description="Basic and acidic residues" evidence="1">
    <location>
        <begin position="80"/>
        <end position="91"/>
    </location>
</feature>
<organism evidence="2 3">
    <name type="scientific">Thalassolituus marinus</name>
    <dbReference type="NCBI Taxonomy" id="671053"/>
    <lineage>
        <taxon>Bacteria</taxon>
        <taxon>Pseudomonadati</taxon>
        <taxon>Pseudomonadota</taxon>
        <taxon>Gammaproteobacteria</taxon>
        <taxon>Oceanospirillales</taxon>
        <taxon>Oceanospirillaceae</taxon>
        <taxon>Thalassolituus</taxon>
    </lineage>
</organism>
<protein>
    <submittedName>
        <fullName evidence="2">Uncharacterized protein</fullName>
    </submittedName>
</protein>
<proteinExistence type="predicted"/>
<dbReference type="RefSeq" id="WP_225675698.1">
    <property type="nucleotide sequence ID" value="NZ_JAEDAH010000088.1"/>
</dbReference>